<dbReference type="Pfam" id="PF00535">
    <property type="entry name" value="Glycos_transf_2"/>
    <property type="match status" value="1"/>
</dbReference>
<dbReference type="SUPFAM" id="SSF53448">
    <property type="entry name" value="Nucleotide-diphospho-sugar transferases"/>
    <property type="match status" value="1"/>
</dbReference>
<dbReference type="CDD" id="cd00761">
    <property type="entry name" value="Glyco_tranf_GTA_type"/>
    <property type="match status" value="1"/>
</dbReference>
<evidence type="ECO:0000256" key="1">
    <source>
        <dbReference type="ARBA" id="ARBA00022676"/>
    </source>
</evidence>
<dbReference type="PANTHER" id="PTHR22916">
    <property type="entry name" value="GLYCOSYLTRANSFERASE"/>
    <property type="match status" value="1"/>
</dbReference>
<keyword evidence="2 4" id="KW-0808">Transferase</keyword>
<gene>
    <name evidence="4" type="ORF">GM31_06050</name>
</gene>
<dbReference type="Gene3D" id="3.90.550.10">
    <property type="entry name" value="Spore Coat Polysaccharide Biosynthesis Protein SpsA, Chain A"/>
    <property type="match status" value="1"/>
</dbReference>
<protein>
    <submittedName>
        <fullName evidence="4">Glycosyl transferase</fullName>
    </submittedName>
</protein>
<dbReference type="Proteomes" id="UP000037393">
    <property type="component" value="Unassembled WGS sequence"/>
</dbReference>
<dbReference type="AlphaFoldDB" id="A0A0L0GLZ2"/>
<dbReference type="InterPro" id="IPR029044">
    <property type="entry name" value="Nucleotide-diphossugar_trans"/>
</dbReference>
<sequence length="331" mass="38378">MNHYQQKDISVIIPAFNAQDTILPLVNDLLREHTLSIEVIVVDDGSTDRTEDVLRTISDDRLIIIRQENLGVYAARNAALALHRGEWVIFLDADDQIAADFLQERLRTAREAQADVAIFNARHTDCDGHQRHPVHHRQPYGQTLTGQQWIRHCVSQREWPHYLWLQIVRSAYIRDNNLHFQEGKSHKDILWTIQLAAADGRFYFADRQDYFWVNNPASITHRPDYYDIRAASYTDVIVDILALSAQPQNRAVSRALVRHALVESRHFLGLYRRKVSNRPVVRTHFRSRIAFRHLVPGVSSLSDVFFLLKLARNIYLPAGRQTPTTVSPERR</sequence>
<keyword evidence="5" id="KW-1185">Reference proteome</keyword>
<dbReference type="RefSeq" id="WP_049857898.1">
    <property type="nucleotide sequence ID" value="NZ_JNGI01000157.1"/>
</dbReference>
<keyword evidence="1" id="KW-0328">Glycosyltransferase</keyword>
<dbReference type="EMBL" id="JNGI01000157">
    <property type="protein sequence ID" value="KNC89992.1"/>
    <property type="molecule type" value="Genomic_DNA"/>
</dbReference>
<organism evidence="4 5">
    <name type="scientific">Trabulsiella odontotermitis</name>
    <dbReference type="NCBI Taxonomy" id="379893"/>
    <lineage>
        <taxon>Bacteria</taxon>
        <taxon>Pseudomonadati</taxon>
        <taxon>Pseudomonadota</taxon>
        <taxon>Gammaproteobacteria</taxon>
        <taxon>Enterobacterales</taxon>
        <taxon>Enterobacteriaceae</taxon>
        <taxon>Trabulsiella</taxon>
    </lineage>
</organism>
<evidence type="ECO:0000259" key="3">
    <source>
        <dbReference type="Pfam" id="PF00535"/>
    </source>
</evidence>
<proteinExistence type="predicted"/>
<feature type="domain" description="Glycosyltransferase 2-like" evidence="3">
    <location>
        <begin position="10"/>
        <end position="146"/>
    </location>
</feature>
<dbReference type="PATRIC" id="fig|379893.4.peg.1235"/>
<accession>A0A0L0GLZ2</accession>
<evidence type="ECO:0000256" key="2">
    <source>
        <dbReference type="ARBA" id="ARBA00022679"/>
    </source>
</evidence>
<dbReference type="PANTHER" id="PTHR22916:SF51">
    <property type="entry name" value="GLYCOSYLTRANSFERASE EPSH-RELATED"/>
    <property type="match status" value="1"/>
</dbReference>
<reference evidence="4 5" key="1">
    <citation type="journal article" date="2015" name="Appl. Environ. Microbiol.">
        <title>The Enterobacterium Trabulsiella odontotermitis Presents Novel Adaptations Related to Its Association with Fungus-Growing Termites.</title>
        <authorList>
            <person name="Sapountzis P."/>
            <person name="Gruntjes T."/>
            <person name="Otani S."/>
            <person name="Estevez J."/>
            <person name="da Costa R.R."/>
            <person name="Plunkett G.3rd."/>
            <person name="Perna N.T."/>
            <person name="Poulsen M."/>
        </authorList>
    </citation>
    <scope>NUCLEOTIDE SEQUENCE [LARGE SCALE GENOMIC DNA]</scope>
    <source>
        <strain evidence="4 5">12</strain>
    </source>
</reference>
<dbReference type="GO" id="GO:0016758">
    <property type="term" value="F:hexosyltransferase activity"/>
    <property type="evidence" value="ECO:0007669"/>
    <property type="project" value="UniProtKB-ARBA"/>
</dbReference>
<evidence type="ECO:0000313" key="4">
    <source>
        <dbReference type="EMBL" id="KNC89992.1"/>
    </source>
</evidence>
<evidence type="ECO:0000313" key="5">
    <source>
        <dbReference type="Proteomes" id="UP000037393"/>
    </source>
</evidence>
<name>A0A0L0GLZ2_9ENTR</name>
<comment type="caution">
    <text evidence="4">The sequence shown here is derived from an EMBL/GenBank/DDBJ whole genome shotgun (WGS) entry which is preliminary data.</text>
</comment>
<dbReference type="InterPro" id="IPR001173">
    <property type="entry name" value="Glyco_trans_2-like"/>
</dbReference>
<dbReference type="OrthoDB" id="6813549at2"/>